<name>A0A0F7KUK4_9SPHN</name>
<evidence type="ECO:0000313" key="2">
    <source>
        <dbReference type="Proteomes" id="UP000034392"/>
    </source>
</evidence>
<dbReference type="AlphaFoldDB" id="A0A0F7KUK4"/>
<dbReference type="KEGG" id="aay:WYH_01419"/>
<evidence type="ECO:0000313" key="1">
    <source>
        <dbReference type="EMBL" id="AKH42460.1"/>
    </source>
</evidence>
<dbReference type="SUPFAM" id="SSF52540">
    <property type="entry name" value="P-loop containing nucleoside triphosphate hydrolases"/>
    <property type="match status" value="1"/>
</dbReference>
<dbReference type="InterPro" id="IPR027417">
    <property type="entry name" value="P-loop_NTPase"/>
</dbReference>
<keyword evidence="2" id="KW-1185">Reference proteome</keyword>
<dbReference type="EMBL" id="CP011452">
    <property type="protein sequence ID" value="AKH42460.1"/>
    <property type="molecule type" value="Genomic_DNA"/>
</dbReference>
<dbReference type="Pfam" id="PF13469">
    <property type="entry name" value="Sulfotransfer_3"/>
    <property type="match status" value="1"/>
</dbReference>
<protein>
    <submittedName>
        <fullName evidence="1">Uncharacterized protein</fullName>
    </submittedName>
</protein>
<reference evidence="1" key="1">
    <citation type="submission" date="2015-05" db="EMBL/GenBank/DDBJ databases">
        <title>The complete genome of Altererythrobacter atlanticus strain 26DY36.</title>
        <authorList>
            <person name="Wu Y.-H."/>
            <person name="Cheng H."/>
            <person name="Wu X.-W."/>
        </authorList>
    </citation>
    <scope>NUCLEOTIDE SEQUENCE [LARGE SCALE GENOMIC DNA]</scope>
    <source>
        <strain evidence="1">26DY36</strain>
    </source>
</reference>
<organism evidence="1 2">
    <name type="scientific">Croceibacterium atlanticum</name>
    <dbReference type="NCBI Taxonomy" id="1267766"/>
    <lineage>
        <taxon>Bacteria</taxon>
        <taxon>Pseudomonadati</taxon>
        <taxon>Pseudomonadota</taxon>
        <taxon>Alphaproteobacteria</taxon>
        <taxon>Sphingomonadales</taxon>
        <taxon>Erythrobacteraceae</taxon>
        <taxon>Croceibacterium</taxon>
    </lineage>
</organism>
<sequence length="241" mass="27336">MKFVFVITYGRSGSTLLMNLLNAIDGFCIRGENGGLVTTLAVSADTLQTMHDINGRWDHGPTAPWFGFGPVSPGRWRTSLAELFVDQILMPPPGTRVSGFKEIRYTPEHMDEETFAATMDFLANAFPDARLIFNTRDAAQVANSGWWKTDYQPAQVHQLIAESDRRFRYTLDRLGERAFIIDYAEYDGRPEGFQPLLQWLGEDVPPEQIEAICAERLMHLQKAQPGFTRRAIGWLGRKLRP</sequence>
<dbReference type="OrthoDB" id="4169204at2"/>
<dbReference type="PATRIC" id="fig|1267766.3.peg.1430"/>
<dbReference type="RefSeq" id="WP_046903270.1">
    <property type="nucleotide sequence ID" value="NZ_CP011452.2"/>
</dbReference>
<dbReference type="Proteomes" id="UP000034392">
    <property type="component" value="Chromosome"/>
</dbReference>
<proteinExistence type="predicted"/>
<accession>A0A0F7KUK4</accession>
<gene>
    <name evidence="1" type="ORF">WYH_01419</name>
</gene>
<dbReference type="Gene3D" id="3.40.50.300">
    <property type="entry name" value="P-loop containing nucleotide triphosphate hydrolases"/>
    <property type="match status" value="1"/>
</dbReference>